<keyword evidence="10" id="KW-0833">Ubl conjugation pathway</keyword>
<evidence type="ECO:0000256" key="16">
    <source>
        <dbReference type="SAM" id="MobiDB-lite"/>
    </source>
</evidence>
<dbReference type="Gene3D" id="3.30.40.10">
    <property type="entry name" value="Zinc/RING finger domain, C3HC4 (zinc finger)"/>
    <property type="match status" value="1"/>
</dbReference>
<evidence type="ECO:0000256" key="13">
    <source>
        <dbReference type="ARBA" id="ARBA00023136"/>
    </source>
</evidence>
<keyword evidence="12 17" id="KW-1133">Transmembrane helix</keyword>
<dbReference type="GO" id="GO:0061630">
    <property type="term" value="F:ubiquitin protein ligase activity"/>
    <property type="evidence" value="ECO:0007669"/>
    <property type="project" value="UniProtKB-EC"/>
</dbReference>
<keyword evidence="7" id="KW-0479">Metal-binding</keyword>
<dbReference type="InterPro" id="IPR013083">
    <property type="entry name" value="Znf_RING/FYVE/PHD"/>
</dbReference>
<evidence type="ECO:0000256" key="5">
    <source>
        <dbReference type="ARBA" id="ARBA00022679"/>
    </source>
</evidence>
<evidence type="ECO:0000256" key="4">
    <source>
        <dbReference type="ARBA" id="ARBA00012483"/>
    </source>
</evidence>
<keyword evidence="21" id="KW-1185">Reference proteome</keyword>
<evidence type="ECO:0000259" key="19">
    <source>
        <dbReference type="PROSITE" id="PS50089"/>
    </source>
</evidence>
<dbReference type="PANTHER" id="PTHR46539">
    <property type="entry name" value="E3 UBIQUITIN-PROTEIN LIGASE ATL42"/>
    <property type="match status" value="1"/>
</dbReference>
<dbReference type="STRING" id="200361.A0A453A5R9"/>
<dbReference type="EnsemblPlants" id="AET1Gv21048000.1">
    <property type="protein sequence ID" value="AET1Gv21048000.1"/>
    <property type="gene ID" value="AET1Gv21048000"/>
</dbReference>
<reference evidence="20" key="5">
    <citation type="journal article" date="2021" name="G3 (Bethesda)">
        <title>Aegilops tauschii genome assembly Aet v5.0 features greater sequence contiguity and improved annotation.</title>
        <authorList>
            <person name="Wang L."/>
            <person name="Zhu T."/>
            <person name="Rodriguez J.C."/>
            <person name="Deal K.R."/>
            <person name="Dubcovsky J."/>
            <person name="McGuire P.E."/>
            <person name="Lux T."/>
            <person name="Spannagl M."/>
            <person name="Mayer K.F.X."/>
            <person name="Baldrich P."/>
            <person name="Meyers B.C."/>
            <person name="Huo N."/>
            <person name="Gu Y.Q."/>
            <person name="Zhou H."/>
            <person name="Devos K.M."/>
            <person name="Bennetzen J.L."/>
            <person name="Unver T."/>
            <person name="Budak H."/>
            <person name="Gulick P.J."/>
            <person name="Galiba G."/>
            <person name="Kalapos B."/>
            <person name="Nelson D.R."/>
            <person name="Li P."/>
            <person name="You F.M."/>
            <person name="Luo M.C."/>
            <person name="Dvorak J."/>
        </authorList>
    </citation>
    <scope>NUCLEOTIDE SEQUENCE [LARGE SCALE GENOMIC DNA]</scope>
    <source>
        <strain evidence="20">cv. AL8/78</strain>
    </source>
</reference>
<evidence type="ECO:0000256" key="18">
    <source>
        <dbReference type="SAM" id="SignalP"/>
    </source>
</evidence>
<dbReference type="AlphaFoldDB" id="A0A453A5R9"/>
<dbReference type="RefSeq" id="XP_020169166.1">
    <property type="nucleotide sequence ID" value="XM_020313577.3"/>
</dbReference>
<evidence type="ECO:0000256" key="8">
    <source>
        <dbReference type="ARBA" id="ARBA00022729"/>
    </source>
</evidence>
<dbReference type="GeneID" id="109754665"/>
<organism evidence="20 21">
    <name type="scientific">Aegilops tauschii subsp. strangulata</name>
    <name type="common">Goatgrass</name>
    <dbReference type="NCBI Taxonomy" id="200361"/>
    <lineage>
        <taxon>Eukaryota</taxon>
        <taxon>Viridiplantae</taxon>
        <taxon>Streptophyta</taxon>
        <taxon>Embryophyta</taxon>
        <taxon>Tracheophyta</taxon>
        <taxon>Spermatophyta</taxon>
        <taxon>Magnoliopsida</taxon>
        <taxon>Liliopsida</taxon>
        <taxon>Poales</taxon>
        <taxon>Poaceae</taxon>
        <taxon>BOP clade</taxon>
        <taxon>Pooideae</taxon>
        <taxon>Triticodae</taxon>
        <taxon>Triticeae</taxon>
        <taxon>Triticinae</taxon>
        <taxon>Aegilops</taxon>
    </lineage>
</organism>
<evidence type="ECO:0000256" key="3">
    <source>
        <dbReference type="ARBA" id="ARBA00004906"/>
    </source>
</evidence>
<reference evidence="20" key="3">
    <citation type="journal article" date="2017" name="Nature">
        <title>Genome sequence of the progenitor of the wheat D genome Aegilops tauschii.</title>
        <authorList>
            <person name="Luo M.C."/>
            <person name="Gu Y.Q."/>
            <person name="Puiu D."/>
            <person name="Wang H."/>
            <person name="Twardziok S.O."/>
            <person name="Deal K.R."/>
            <person name="Huo N."/>
            <person name="Zhu T."/>
            <person name="Wang L."/>
            <person name="Wang Y."/>
            <person name="McGuire P.E."/>
            <person name="Liu S."/>
            <person name="Long H."/>
            <person name="Ramasamy R.K."/>
            <person name="Rodriguez J.C."/>
            <person name="Van S.L."/>
            <person name="Yuan L."/>
            <person name="Wang Z."/>
            <person name="Xia Z."/>
            <person name="Xiao L."/>
            <person name="Anderson O.D."/>
            <person name="Ouyang S."/>
            <person name="Liang Y."/>
            <person name="Zimin A.V."/>
            <person name="Pertea G."/>
            <person name="Qi P."/>
            <person name="Bennetzen J.L."/>
            <person name="Dai X."/>
            <person name="Dawson M.W."/>
            <person name="Muller H.G."/>
            <person name="Kugler K."/>
            <person name="Rivarola-Duarte L."/>
            <person name="Spannagl M."/>
            <person name="Mayer K.F.X."/>
            <person name="Lu F.H."/>
            <person name="Bevan M.W."/>
            <person name="Leroy P."/>
            <person name="Li P."/>
            <person name="You F.M."/>
            <person name="Sun Q."/>
            <person name="Liu Z."/>
            <person name="Lyons E."/>
            <person name="Wicker T."/>
            <person name="Salzberg S.L."/>
            <person name="Devos K.M."/>
            <person name="Dvorak J."/>
        </authorList>
    </citation>
    <scope>NUCLEOTIDE SEQUENCE [LARGE SCALE GENOMIC DNA]</scope>
    <source>
        <strain evidence="20">cv. AL8/78</strain>
    </source>
</reference>
<comment type="similarity">
    <text evidence="14">Belongs to the RING-type zinc finger family. ATL subfamily.</text>
</comment>
<evidence type="ECO:0000256" key="1">
    <source>
        <dbReference type="ARBA" id="ARBA00000900"/>
    </source>
</evidence>
<feature type="domain" description="RING-type" evidence="19">
    <location>
        <begin position="130"/>
        <end position="172"/>
    </location>
</feature>
<sequence>MAKTLLLLLLCATIAARAHAQAPARPAEEETPPGAGVKVSFRPSVAIVVGIFTMIFSLTFLLLMYAKFCHPANTPLLPATTASPSRPPATTAEAAAALEEAGAGVGKAVIESLPFFRFAALRGARQGLECAVCLARFDDADLLRLLPRCRHAFHLDCVDRWLHSSASCPLCRARVHPDDADLGLKYAAASARFVFGAAGDDATVGAAVPSSAGSGRDLLAGIFVERVPSARFGDDDAGAADDSCNKVELDRHRHRIVVSDSVFKSRWSDLNSADLIALDTEMLRSVSSGRFPYPYPYPDDDIIFVGDEHDEEEQPRKPGRDDDDGARMSIEIEKKRLLDVEVGSGSKTGPSLGGCGGSEAVEPSSVRAASRLVSSGVRSMSEIVRLPRVAVRATEEEERARHRWVPIARRTARWFAARSREEDVNAADRLRLRV</sequence>
<evidence type="ECO:0000256" key="11">
    <source>
        <dbReference type="ARBA" id="ARBA00022833"/>
    </source>
</evidence>
<keyword evidence="13 17" id="KW-0472">Membrane</keyword>
<dbReference type="PROSITE" id="PS50089">
    <property type="entry name" value="ZF_RING_2"/>
    <property type="match status" value="1"/>
</dbReference>
<keyword evidence="9 15" id="KW-0863">Zinc-finger</keyword>
<evidence type="ECO:0000256" key="15">
    <source>
        <dbReference type="PROSITE-ProRule" id="PRU00175"/>
    </source>
</evidence>
<dbReference type="EC" id="2.3.2.27" evidence="4"/>
<evidence type="ECO:0000313" key="20">
    <source>
        <dbReference type="EnsemblPlants" id="AET1Gv21048000.1"/>
    </source>
</evidence>
<comment type="catalytic activity">
    <reaction evidence="1">
        <text>S-ubiquitinyl-[E2 ubiquitin-conjugating enzyme]-L-cysteine + [acceptor protein]-L-lysine = [E2 ubiquitin-conjugating enzyme]-L-cysteine + N(6)-ubiquitinyl-[acceptor protein]-L-lysine.</text>
        <dbReference type="EC" id="2.3.2.27"/>
    </reaction>
</comment>
<evidence type="ECO:0000256" key="7">
    <source>
        <dbReference type="ARBA" id="ARBA00022723"/>
    </source>
</evidence>
<dbReference type="PANTHER" id="PTHR46539:SF1">
    <property type="entry name" value="E3 UBIQUITIN-PROTEIN LIGASE ATL42"/>
    <property type="match status" value="1"/>
</dbReference>
<evidence type="ECO:0000256" key="9">
    <source>
        <dbReference type="ARBA" id="ARBA00022771"/>
    </source>
</evidence>
<proteinExistence type="inferred from homology"/>
<feature type="transmembrane region" description="Helical" evidence="17">
    <location>
        <begin position="44"/>
        <end position="66"/>
    </location>
</feature>
<comment type="pathway">
    <text evidence="3">Protein modification; protein ubiquitination.</text>
</comment>
<dbReference type="OrthoDB" id="8062037at2759"/>
<evidence type="ECO:0000256" key="17">
    <source>
        <dbReference type="SAM" id="Phobius"/>
    </source>
</evidence>
<dbReference type="KEGG" id="ats:109754665"/>
<feature type="signal peptide" evidence="18">
    <location>
        <begin position="1"/>
        <end position="20"/>
    </location>
</feature>
<evidence type="ECO:0000256" key="14">
    <source>
        <dbReference type="ARBA" id="ARBA00024209"/>
    </source>
</evidence>
<dbReference type="GO" id="GO:0016020">
    <property type="term" value="C:membrane"/>
    <property type="evidence" value="ECO:0007669"/>
    <property type="project" value="UniProtKB-SubCell"/>
</dbReference>
<keyword evidence="5" id="KW-0808">Transferase</keyword>
<evidence type="ECO:0000313" key="21">
    <source>
        <dbReference type="Proteomes" id="UP000015105"/>
    </source>
</evidence>
<keyword evidence="8 18" id="KW-0732">Signal</keyword>
<reference evidence="20" key="4">
    <citation type="submission" date="2019-03" db="UniProtKB">
        <authorList>
            <consortium name="EnsemblPlants"/>
        </authorList>
    </citation>
    <scope>IDENTIFICATION</scope>
</reference>
<feature type="region of interest" description="Disordered" evidence="16">
    <location>
        <begin position="307"/>
        <end position="327"/>
    </location>
</feature>
<dbReference type="OMA" id="NRERCEQ"/>
<accession>A0A453A5R9</accession>
<evidence type="ECO:0000256" key="2">
    <source>
        <dbReference type="ARBA" id="ARBA00004167"/>
    </source>
</evidence>
<keyword evidence="11" id="KW-0862">Zinc</keyword>
<dbReference type="SUPFAM" id="SSF57850">
    <property type="entry name" value="RING/U-box"/>
    <property type="match status" value="1"/>
</dbReference>
<evidence type="ECO:0000256" key="12">
    <source>
        <dbReference type="ARBA" id="ARBA00022989"/>
    </source>
</evidence>
<dbReference type="FunFam" id="3.30.40.10:FF:000285">
    <property type="entry name" value="RING-H2 finger protein ATL43"/>
    <property type="match status" value="1"/>
</dbReference>
<dbReference type="CDD" id="cd16461">
    <property type="entry name" value="RING-H2_EL5-like"/>
    <property type="match status" value="1"/>
</dbReference>
<dbReference type="Gramene" id="AET1Gv21048000.1">
    <property type="protein sequence ID" value="AET1Gv21048000.1"/>
    <property type="gene ID" value="AET1Gv21048000"/>
</dbReference>
<dbReference type="SMART" id="SM00184">
    <property type="entry name" value="RING"/>
    <property type="match status" value="1"/>
</dbReference>
<keyword evidence="6 17" id="KW-0812">Transmembrane</keyword>
<dbReference type="GO" id="GO:0008270">
    <property type="term" value="F:zinc ion binding"/>
    <property type="evidence" value="ECO:0007669"/>
    <property type="project" value="UniProtKB-KW"/>
</dbReference>
<feature type="chain" id="PRO_5019032615" description="RING-type E3 ubiquitin transferase" evidence="18">
    <location>
        <begin position="21"/>
        <end position="434"/>
    </location>
</feature>
<reference evidence="21" key="2">
    <citation type="journal article" date="2017" name="Nat. Plants">
        <title>The Aegilops tauschii genome reveals multiple impacts of transposons.</title>
        <authorList>
            <person name="Zhao G."/>
            <person name="Zou C."/>
            <person name="Li K."/>
            <person name="Wang K."/>
            <person name="Li T."/>
            <person name="Gao L."/>
            <person name="Zhang X."/>
            <person name="Wang H."/>
            <person name="Yang Z."/>
            <person name="Liu X."/>
            <person name="Jiang W."/>
            <person name="Mao L."/>
            <person name="Kong X."/>
            <person name="Jiao Y."/>
            <person name="Jia J."/>
        </authorList>
    </citation>
    <scope>NUCLEOTIDE SEQUENCE [LARGE SCALE GENOMIC DNA]</scope>
    <source>
        <strain evidence="21">cv. AL8/78</strain>
    </source>
</reference>
<dbReference type="Proteomes" id="UP000015105">
    <property type="component" value="Chromosome 1D"/>
</dbReference>
<name>A0A453A5R9_AEGTS</name>
<evidence type="ECO:0000256" key="10">
    <source>
        <dbReference type="ARBA" id="ARBA00022786"/>
    </source>
</evidence>
<reference evidence="21" key="1">
    <citation type="journal article" date="2014" name="Science">
        <title>Ancient hybridizations among the ancestral genomes of bread wheat.</title>
        <authorList>
            <consortium name="International Wheat Genome Sequencing Consortium,"/>
            <person name="Marcussen T."/>
            <person name="Sandve S.R."/>
            <person name="Heier L."/>
            <person name="Spannagl M."/>
            <person name="Pfeifer M."/>
            <person name="Jakobsen K.S."/>
            <person name="Wulff B.B."/>
            <person name="Steuernagel B."/>
            <person name="Mayer K.F."/>
            <person name="Olsen O.A."/>
        </authorList>
    </citation>
    <scope>NUCLEOTIDE SEQUENCE [LARGE SCALE GENOMIC DNA]</scope>
    <source>
        <strain evidence="21">cv. AL8/78</strain>
    </source>
</reference>
<dbReference type="InterPro" id="IPR001841">
    <property type="entry name" value="Znf_RING"/>
</dbReference>
<protein>
    <recommendedName>
        <fullName evidence="4">RING-type E3 ubiquitin transferase</fullName>
        <ecNumber evidence="4">2.3.2.27</ecNumber>
    </recommendedName>
</protein>
<evidence type="ECO:0000256" key="6">
    <source>
        <dbReference type="ARBA" id="ARBA00022692"/>
    </source>
</evidence>
<dbReference type="Pfam" id="PF13639">
    <property type="entry name" value="zf-RING_2"/>
    <property type="match status" value="1"/>
</dbReference>
<comment type="subcellular location">
    <subcellularLocation>
        <location evidence="2">Membrane</location>
        <topology evidence="2">Single-pass membrane protein</topology>
    </subcellularLocation>
</comment>